<dbReference type="SUPFAM" id="SSF103481">
    <property type="entry name" value="Multidrug resistance efflux transporter EmrE"/>
    <property type="match status" value="2"/>
</dbReference>
<sequence>MTVVLAIAAAASWGLADFLAGLASRRVAVPVVLALVEGGGLVVVLAVTLAVHEPFFSDRLDAVGAIAGGLSGVLALGLFYRALAIGTMSIVAPISAAGSAVAVVVGVAAGDRPSAIAAVGLAGVFAGVVLASREASDDDPAGAADRRLSVLLALGAAVGFGGFFALTASPARASVLWMLVLARASALPFVLALVARTRPALPGRRLGLGLAAVGLVDLAATAFIGLADRHGDLSVVAVLGGMYPVVTVLLAAAVLGERLRAAQLLGVTLALTGVAAVAAS</sequence>
<proteinExistence type="inferred from homology"/>
<dbReference type="PANTHER" id="PTHR22911:SF137">
    <property type="entry name" value="SOLUTE CARRIER FAMILY 35 MEMBER G2-RELATED"/>
    <property type="match status" value="1"/>
</dbReference>
<feature type="transmembrane region" description="Helical" evidence="2">
    <location>
        <begin position="31"/>
        <end position="51"/>
    </location>
</feature>
<dbReference type="GO" id="GO:0016020">
    <property type="term" value="C:membrane"/>
    <property type="evidence" value="ECO:0007669"/>
    <property type="project" value="InterPro"/>
</dbReference>
<accession>A0A5B8U2L9</accession>
<feature type="domain" description="EamA" evidence="3">
    <location>
        <begin position="3"/>
        <end position="132"/>
    </location>
</feature>
<evidence type="ECO:0000256" key="2">
    <source>
        <dbReference type="SAM" id="Phobius"/>
    </source>
</evidence>
<feature type="transmembrane region" description="Helical" evidence="2">
    <location>
        <begin position="233"/>
        <end position="255"/>
    </location>
</feature>
<feature type="transmembrane region" description="Helical" evidence="2">
    <location>
        <begin position="63"/>
        <end position="83"/>
    </location>
</feature>
<dbReference type="AlphaFoldDB" id="A0A5B8U2L9"/>
<comment type="similarity">
    <text evidence="1">Belongs to the EamA transporter family.</text>
</comment>
<organism evidence="4 5">
    <name type="scientific">Baekduia soli</name>
    <dbReference type="NCBI Taxonomy" id="496014"/>
    <lineage>
        <taxon>Bacteria</taxon>
        <taxon>Bacillati</taxon>
        <taxon>Actinomycetota</taxon>
        <taxon>Thermoleophilia</taxon>
        <taxon>Solirubrobacterales</taxon>
        <taxon>Baekduiaceae</taxon>
        <taxon>Baekduia</taxon>
    </lineage>
</organism>
<feature type="transmembrane region" description="Helical" evidence="2">
    <location>
        <begin position="174"/>
        <end position="194"/>
    </location>
</feature>
<feature type="transmembrane region" description="Helical" evidence="2">
    <location>
        <begin position="148"/>
        <end position="168"/>
    </location>
</feature>
<dbReference type="Pfam" id="PF00892">
    <property type="entry name" value="EamA"/>
    <property type="match status" value="2"/>
</dbReference>
<dbReference type="InterPro" id="IPR037185">
    <property type="entry name" value="EmrE-like"/>
</dbReference>
<feature type="transmembrane region" description="Helical" evidence="2">
    <location>
        <begin position="6"/>
        <end position="24"/>
    </location>
</feature>
<dbReference type="Proteomes" id="UP000321805">
    <property type="component" value="Chromosome"/>
</dbReference>
<keyword evidence="5" id="KW-1185">Reference proteome</keyword>
<keyword evidence="2" id="KW-0812">Transmembrane</keyword>
<evidence type="ECO:0000313" key="4">
    <source>
        <dbReference type="EMBL" id="QEC47172.1"/>
    </source>
</evidence>
<evidence type="ECO:0000259" key="3">
    <source>
        <dbReference type="Pfam" id="PF00892"/>
    </source>
</evidence>
<gene>
    <name evidence="4" type="ORF">FSW04_05925</name>
</gene>
<feature type="transmembrane region" description="Helical" evidence="2">
    <location>
        <begin position="206"/>
        <end position="227"/>
    </location>
</feature>
<feature type="transmembrane region" description="Helical" evidence="2">
    <location>
        <begin position="262"/>
        <end position="279"/>
    </location>
</feature>
<evidence type="ECO:0000313" key="5">
    <source>
        <dbReference type="Proteomes" id="UP000321805"/>
    </source>
</evidence>
<feature type="domain" description="EamA" evidence="3">
    <location>
        <begin position="149"/>
        <end position="277"/>
    </location>
</feature>
<name>A0A5B8U2L9_9ACTN</name>
<evidence type="ECO:0000256" key="1">
    <source>
        <dbReference type="ARBA" id="ARBA00007362"/>
    </source>
</evidence>
<dbReference type="RefSeq" id="WP_146917291.1">
    <property type="nucleotide sequence ID" value="NZ_CP042430.1"/>
</dbReference>
<keyword evidence="2" id="KW-0472">Membrane</keyword>
<dbReference type="PANTHER" id="PTHR22911">
    <property type="entry name" value="ACYL-MALONYL CONDENSING ENZYME-RELATED"/>
    <property type="match status" value="1"/>
</dbReference>
<dbReference type="KEGG" id="bsol:FSW04_05925"/>
<dbReference type="InterPro" id="IPR000620">
    <property type="entry name" value="EamA_dom"/>
</dbReference>
<feature type="transmembrane region" description="Helical" evidence="2">
    <location>
        <begin position="115"/>
        <end position="136"/>
    </location>
</feature>
<reference evidence="4 5" key="1">
    <citation type="journal article" date="2018" name="J. Microbiol.">
        <title>Baekduia soli gen. nov., sp. nov., a novel bacterium isolated from the soil of Baekdu Mountain and proposal of a novel family name, Baekduiaceae fam. nov.</title>
        <authorList>
            <person name="An D.S."/>
            <person name="Siddiqi M.Z."/>
            <person name="Kim K.H."/>
            <person name="Yu H.S."/>
            <person name="Im W.T."/>
        </authorList>
    </citation>
    <scope>NUCLEOTIDE SEQUENCE [LARGE SCALE GENOMIC DNA]</scope>
    <source>
        <strain evidence="4 5">BR7-21</strain>
    </source>
</reference>
<keyword evidence="2" id="KW-1133">Transmembrane helix</keyword>
<dbReference type="EMBL" id="CP042430">
    <property type="protein sequence ID" value="QEC47172.1"/>
    <property type="molecule type" value="Genomic_DNA"/>
</dbReference>
<feature type="transmembrane region" description="Helical" evidence="2">
    <location>
        <begin position="90"/>
        <end position="109"/>
    </location>
</feature>
<protein>
    <submittedName>
        <fullName evidence="4">DMT family transporter</fullName>
    </submittedName>
</protein>